<feature type="signal peptide" evidence="2">
    <location>
        <begin position="1"/>
        <end position="20"/>
    </location>
</feature>
<evidence type="ECO:0000259" key="3">
    <source>
        <dbReference type="SMART" id="SM00014"/>
    </source>
</evidence>
<dbReference type="Pfam" id="PF01569">
    <property type="entry name" value="PAP2"/>
    <property type="match status" value="1"/>
</dbReference>
<keyword evidence="2" id="KW-0732">Signal</keyword>
<dbReference type="SMART" id="SM00014">
    <property type="entry name" value="acidPPc"/>
    <property type="match status" value="1"/>
</dbReference>
<protein>
    <submittedName>
        <fullName evidence="4">Phosphatase PAP2 family protein</fullName>
    </submittedName>
</protein>
<sequence length="273" mass="29304">MKKQLIAFLLLFQITGSAFSQNNFPSPYETKPGRDLGITLAGIAGTGIGLYLIANKDKLSEAEIAALDKNDVNKFDRFAAGNYNTNAKALSDIPFYGSFVVPLALLADKEVFNNGGQVYLLYAQTMAITGAAYALTIGLTDRYRPLAYKNDDPLNQDLQEDRRSKNARNSFYAGHTAAAASACFFTAKVFHDFNPDSKWRPVVWGAAAAVPVVVGYARLKAGKHFLSDNIVGYAVGTSIGILVPHLHKTGAMDGVSILPVIGPYNGVAATVAF</sequence>
<feature type="transmembrane region" description="Helical" evidence="1">
    <location>
        <begin position="36"/>
        <end position="54"/>
    </location>
</feature>
<reference evidence="4 5" key="1">
    <citation type="submission" date="2019-09" db="EMBL/GenBank/DDBJ databases">
        <title>Genome sequence of Adhaeribacter sp. M2.</title>
        <authorList>
            <person name="Srinivasan S."/>
        </authorList>
    </citation>
    <scope>NUCLEOTIDE SEQUENCE [LARGE SCALE GENOMIC DNA]</scope>
    <source>
        <strain evidence="4 5">M2</strain>
    </source>
</reference>
<evidence type="ECO:0000256" key="1">
    <source>
        <dbReference type="SAM" id="Phobius"/>
    </source>
</evidence>
<evidence type="ECO:0000313" key="5">
    <source>
        <dbReference type="Proteomes" id="UP000326570"/>
    </source>
</evidence>
<dbReference type="InterPro" id="IPR036938">
    <property type="entry name" value="PAP2/HPO_sf"/>
</dbReference>
<evidence type="ECO:0000313" key="4">
    <source>
        <dbReference type="EMBL" id="KAA9341028.1"/>
    </source>
</evidence>
<feature type="chain" id="PRO_5024862918" evidence="2">
    <location>
        <begin position="21"/>
        <end position="273"/>
    </location>
</feature>
<dbReference type="EMBL" id="VTWT01000002">
    <property type="protein sequence ID" value="KAA9341028.1"/>
    <property type="molecule type" value="Genomic_DNA"/>
</dbReference>
<keyword evidence="5" id="KW-1185">Reference proteome</keyword>
<name>A0A5N1J2Q3_9BACT</name>
<dbReference type="Gene3D" id="1.20.144.10">
    <property type="entry name" value="Phosphatidic acid phosphatase type 2/haloperoxidase"/>
    <property type="match status" value="1"/>
</dbReference>
<gene>
    <name evidence="4" type="ORF">F0P94_06275</name>
</gene>
<keyword evidence="1" id="KW-0472">Membrane</keyword>
<dbReference type="AlphaFoldDB" id="A0A5N1J2Q3"/>
<feature type="transmembrane region" description="Helical" evidence="1">
    <location>
        <begin position="202"/>
        <end position="219"/>
    </location>
</feature>
<dbReference type="InterPro" id="IPR000326">
    <property type="entry name" value="PAP2/HPO"/>
</dbReference>
<accession>A0A5N1J2Q3</accession>
<dbReference type="SUPFAM" id="SSF48317">
    <property type="entry name" value="Acid phosphatase/Vanadium-dependent haloperoxidase"/>
    <property type="match status" value="1"/>
</dbReference>
<dbReference type="RefSeq" id="WP_150902955.1">
    <property type="nucleotide sequence ID" value="NZ_VTWT01000002.1"/>
</dbReference>
<proteinExistence type="predicted"/>
<keyword evidence="1" id="KW-1133">Transmembrane helix</keyword>
<organism evidence="4 5">
    <name type="scientific">Adhaeribacter soli</name>
    <dbReference type="NCBI Taxonomy" id="2607655"/>
    <lineage>
        <taxon>Bacteria</taxon>
        <taxon>Pseudomonadati</taxon>
        <taxon>Bacteroidota</taxon>
        <taxon>Cytophagia</taxon>
        <taxon>Cytophagales</taxon>
        <taxon>Hymenobacteraceae</taxon>
        <taxon>Adhaeribacter</taxon>
    </lineage>
</organism>
<feature type="domain" description="Phosphatidic acid phosphatase type 2/haloperoxidase" evidence="3">
    <location>
        <begin position="117"/>
        <end position="244"/>
    </location>
</feature>
<feature type="transmembrane region" description="Helical" evidence="1">
    <location>
        <begin position="119"/>
        <end position="139"/>
    </location>
</feature>
<comment type="caution">
    <text evidence="4">The sequence shown here is derived from an EMBL/GenBank/DDBJ whole genome shotgun (WGS) entry which is preliminary data.</text>
</comment>
<evidence type="ECO:0000256" key="2">
    <source>
        <dbReference type="SAM" id="SignalP"/>
    </source>
</evidence>
<dbReference type="Proteomes" id="UP000326570">
    <property type="component" value="Unassembled WGS sequence"/>
</dbReference>
<keyword evidence="1" id="KW-0812">Transmembrane</keyword>